<feature type="signal peptide" evidence="1">
    <location>
        <begin position="1"/>
        <end position="21"/>
    </location>
</feature>
<dbReference type="EMBL" id="SJPE01000007">
    <property type="protein sequence ID" value="TBX69204.1"/>
    <property type="molecule type" value="Genomic_DNA"/>
</dbReference>
<evidence type="ECO:0000256" key="1">
    <source>
        <dbReference type="SAM" id="SignalP"/>
    </source>
</evidence>
<dbReference type="AlphaFoldDB" id="A0A4Q9YZ29"/>
<proteinExistence type="predicted"/>
<evidence type="ECO:0008006" key="4">
    <source>
        <dbReference type="Google" id="ProtNLM"/>
    </source>
</evidence>
<gene>
    <name evidence="2" type="ORF">EZL74_07445</name>
</gene>
<name>A0A4Q9YZ29_9FLAO</name>
<evidence type="ECO:0000313" key="2">
    <source>
        <dbReference type="EMBL" id="TBX69204.1"/>
    </source>
</evidence>
<organism evidence="2 3">
    <name type="scientific">Flavobacterium silvisoli</name>
    <dbReference type="NCBI Taxonomy" id="2529433"/>
    <lineage>
        <taxon>Bacteria</taxon>
        <taxon>Pseudomonadati</taxon>
        <taxon>Bacteroidota</taxon>
        <taxon>Flavobacteriia</taxon>
        <taxon>Flavobacteriales</taxon>
        <taxon>Flavobacteriaceae</taxon>
        <taxon>Flavobacterium</taxon>
    </lineage>
</organism>
<dbReference type="OrthoDB" id="1065092at2"/>
<reference evidence="2 3" key="1">
    <citation type="submission" date="2019-02" db="EMBL/GenBank/DDBJ databases">
        <title>Flavobacterium sp. RD-2-33 isolated from forest soil.</title>
        <authorList>
            <person name="Chaudhary D.K."/>
        </authorList>
    </citation>
    <scope>NUCLEOTIDE SEQUENCE [LARGE SCALE GENOMIC DNA]</scope>
    <source>
        <strain evidence="2 3">RD-2-33</strain>
    </source>
</reference>
<keyword evidence="3" id="KW-1185">Reference proteome</keyword>
<dbReference type="Proteomes" id="UP000293300">
    <property type="component" value="Unassembled WGS sequence"/>
</dbReference>
<keyword evidence="1" id="KW-0732">Signal</keyword>
<comment type="caution">
    <text evidence="2">The sequence shown here is derived from an EMBL/GenBank/DDBJ whole genome shotgun (WGS) entry which is preliminary data.</text>
</comment>
<feature type="chain" id="PRO_5020696377" description="Transporter" evidence="1">
    <location>
        <begin position="22"/>
        <end position="292"/>
    </location>
</feature>
<dbReference type="RefSeq" id="WP_131475978.1">
    <property type="nucleotide sequence ID" value="NZ_SJPE01000007.1"/>
</dbReference>
<evidence type="ECO:0000313" key="3">
    <source>
        <dbReference type="Proteomes" id="UP000293300"/>
    </source>
</evidence>
<accession>A0A4Q9YZ29</accession>
<sequence>MKPNRLFFVFLLVLISVVGFSQTTQVEIDTANVENKKRLDLRVDFFSRYLWRGQCWGGDYVVVQPTIQYAVTPKLSLGFWATTNFKNDYFYPDGETAYKGYQEIDFYVTYTLADFLQLQVWDYYWPSVSKVEGINNGFFNYGKDGSKTVDAILYFDFSEGYKFPFNATISTLIAGNDYRYDSNGENAKQNFTTYLELGYTFTLFEKSVCKAIRSMELAPVIGAVLNNKAGYYSYADYDEVSFVNMGIKATKEFDLGAGIAMPVSLCYTHNGAKHNTEAFGNNFLVAGISFSY</sequence>
<protein>
    <recommendedName>
        <fullName evidence="4">Transporter</fullName>
    </recommendedName>
</protein>